<comment type="similarity">
    <text evidence="13">Belongs to the polysaccharide monooxygenase AA9 family.</text>
</comment>
<feature type="region of interest" description="Disordered" evidence="16">
    <location>
        <begin position="230"/>
        <end position="272"/>
    </location>
</feature>
<comment type="cofactor">
    <cofactor evidence="1">
        <name>Cu(2+)</name>
        <dbReference type="ChEBI" id="CHEBI:29036"/>
    </cofactor>
</comment>
<evidence type="ECO:0000256" key="2">
    <source>
        <dbReference type="ARBA" id="ARBA00004613"/>
    </source>
</evidence>
<feature type="chain" id="PRO_5043497383" description="lytic cellulose monooxygenase (C4-dehydrogenating)" evidence="17">
    <location>
        <begin position="17"/>
        <end position="313"/>
    </location>
</feature>
<keyword evidence="6" id="KW-0136">Cellulose degradation</keyword>
<evidence type="ECO:0000256" key="13">
    <source>
        <dbReference type="ARBA" id="ARBA00044502"/>
    </source>
</evidence>
<feature type="domain" description="CBM1" evidence="18">
    <location>
        <begin position="275"/>
        <end position="311"/>
    </location>
</feature>
<evidence type="ECO:0000256" key="12">
    <source>
        <dbReference type="ARBA" id="ARBA00023326"/>
    </source>
</evidence>
<evidence type="ECO:0000256" key="6">
    <source>
        <dbReference type="ARBA" id="ARBA00023001"/>
    </source>
</evidence>
<evidence type="ECO:0000256" key="17">
    <source>
        <dbReference type="SAM" id="SignalP"/>
    </source>
</evidence>
<dbReference type="PROSITE" id="PS51164">
    <property type="entry name" value="CBM1_2"/>
    <property type="match status" value="1"/>
</dbReference>
<dbReference type="CDD" id="cd21175">
    <property type="entry name" value="LPMO_AA9"/>
    <property type="match status" value="1"/>
</dbReference>
<dbReference type="PANTHER" id="PTHR33353:SF1">
    <property type="entry name" value="ENDO-BETA-1,4-GLUCANASE D"/>
    <property type="match status" value="1"/>
</dbReference>
<dbReference type="PROSITE" id="PS00562">
    <property type="entry name" value="CBM1_1"/>
    <property type="match status" value="1"/>
</dbReference>
<evidence type="ECO:0000259" key="18">
    <source>
        <dbReference type="PROSITE" id="PS51164"/>
    </source>
</evidence>
<feature type="compositionally biased region" description="Low complexity" evidence="16">
    <location>
        <begin position="236"/>
        <end position="272"/>
    </location>
</feature>
<evidence type="ECO:0000256" key="15">
    <source>
        <dbReference type="ARBA" id="ARBA00047174"/>
    </source>
</evidence>
<dbReference type="AlphaFoldDB" id="A0AAW0R7V3"/>
<reference evidence="19 20" key="1">
    <citation type="submission" date="2023-01" db="EMBL/GenBank/DDBJ databases">
        <title>Analysis of 21 Apiospora genomes using comparative genomics revels a genus with tremendous synthesis potential of carbohydrate active enzymes and secondary metabolites.</title>
        <authorList>
            <person name="Sorensen T."/>
        </authorList>
    </citation>
    <scope>NUCLEOTIDE SEQUENCE [LARGE SCALE GENOMIC DNA]</scope>
    <source>
        <strain evidence="19 20">CBS 117206</strain>
    </source>
</reference>
<name>A0AAW0R7V3_9PEZI</name>
<keyword evidence="9" id="KW-0503">Monooxygenase</keyword>
<dbReference type="Pfam" id="PF00734">
    <property type="entry name" value="CBM_1"/>
    <property type="match status" value="1"/>
</dbReference>
<keyword evidence="12" id="KW-0624">Polysaccharide degradation</keyword>
<dbReference type="InterPro" id="IPR035971">
    <property type="entry name" value="CBD_sf"/>
</dbReference>
<evidence type="ECO:0000256" key="9">
    <source>
        <dbReference type="ARBA" id="ARBA00023033"/>
    </source>
</evidence>
<keyword evidence="20" id="KW-1185">Reference proteome</keyword>
<dbReference type="Proteomes" id="UP001392437">
    <property type="component" value="Unassembled WGS sequence"/>
</dbReference>
<evidence type="ECO:0000256" key="16">
    <source>
        <dbReference type="SAM" id="MobiDB-lite"/>
    </source>
</evidence>
<comment type="subcellular location">
    <subcellularLocation>
        <location evidence="2">Secreted</location>
    </subcellularLocation>
</comment>
<evidence type="ECO:0000256" key="5">
    <source>
        <dbReference type="ARBA" id="ARBA00022729"/>
    </source>
</evidence>
<keyword evidence="7" id="KW-0560">Oxidoreductase</keyword>
<evidence type="ECO:0000256" key="3">
    <source>
        <dbReference type="ARBA" id="ARBA00022525"/>
    </source>
</evidence>
<dbReference type="PANTHER" id="PTHR33353">
    <property type="entry name" value="PUTATIVE (AFU_ORTHOLOGUE AFUA_1G12560)-RELATED"/>
    <property type="match status" value="1"/>
</dbReference>
<dbReference type="InterPro" id="IPR005103">
    <property type="entry name" value="AA9_LPMO"/>
</dbReference>
<gene>
    <name evidence="19" type="ORF">PG999_002225</name>
</gene>
<evidence type="ECO:0000256" key="8">
    <source>
        <dbReference type="ARBA" id="ARBA00023008"/>
    </source>
</evidence>
<dbReference type="SMART" id="SM00236">
    <property type="entry name" value="fCBD"/>
    <property type="match status" value="1"/>
</dbReference>
<dbReference type="SUPFAM" id="SSF57180">
    <property type="entry name" value="Cellulose-binding domain"/>
    <property type="match status" value="1"/>
</dbReference>
<dbReference type="GO" id="GO:0030248">
    <property type="term" value="F:cellulose binding"/>
    <property type="evidence" value="ECO:0007669"/>
    <property type="project" value="InterPro"/>
</dbReference>
<sequence length="313" mass="32163">MLTTAAIASLLTVATAHQNFHQFWVDGVSPGYQVGIRMPPSNSPVTDVTSNDIVCNVNGAKVPSGVATVEAKEGSTIKVQWDQSTHPGPITHMLYGPVDDASKATGIGAGWIKIDEQDYVDGKWANEIMSAADMTRTFTLPKGLASGEYLLRSEMLALHAAQTMDGAQFYIGCAQLKITGTGSTNCSPKITLPGAYKASDSNIYIPNFYNGFNAQNYKAPGGPVATCAAGGGAGGSNPQPAPTSTAEPTSTAAQQTTLTTKASTSAASGPSPAPGGVALYGQCGGTGYTGETNCVSGAKCAKQNDYYSQCIPA</sequence>
<protein>
    <recommendedName>
        <fullName evidence="15">lytic cellulose monooxygenase (C4-dehydrogenating)</fullName>
        <ecNumber evidence="15">1.14.99.56</ecNumber>
    </recommendedName>
</protein>
<proteinExistence type="inferred from homology"/>
<dbReference type="InterPro" id="IPR000254">
    <property type="entry name" value="CBD"/>
</dbReference>
<dbReference type="GO" id="GO:0004497">
    <property type="term" value="F:monooxygenase activity"/>
    <property type="evidence" value="ECO:0007669"/>
    <property type="project" value="UniProtKB-KW"/>
</dbReference>
<dbReference type="GO" id="GO:0046872">
    <property type="term" value="F:metal ion binding"/>
    <property type="evidence" value="ECO:0007669"/>
    <property type="project" value="UniProtKB-KW"/>
</dbReference>
<evidence type="ECO:0000313" key="19">
    <source>
        <dbReference type="EMBL" id="KAK8129845.1"/>
    </source>
</evidence>
<dbReference type="Gene3D" id="2.70.50.70">
    <property type="match status" value="1"/>
</dbReference>
<feature type="signal peptide" evidence="17">
    <location>
        <begin position="1"/>
        <end position="16"/>
    </location>
</feature>
<evidence type="ECO:0000256" key="7">
    <source>
        <dbReference type="ARBA" id="ARBA00023002"/>
    </source>
</evidence>
<keyword evidence="3" id="KW-0964">Secreted</keyword>
<comment type="catalytic activity">
    <reaction evidence="14">
        <text>[(1-&gt;4)-beta-D-glucosyl]n+m + reduced acceptor + O2 = 4-dehydro-beta-D-glucosyl-[(1-&gt;4)-beta-D-glucosyl]n-1 + [(1-&gt;4)-beta-D-glucosyl]m + acceptor + H2O.</text>
        <dbReference type="EC" id="1.14.99.56"/>
    </reaction>
</comment>
<evidence type="ECO:0000313" key="20">
    <source>
        <dbReference type="Proteomes" id="UP001392437"/>
    </source>
</evidence>
<evidence type="ECO:0000256" key="11">
    <source>
        <dbReference type="ARBA" id="ARBA00023277"/>
    </source>
</evidence>
<keyword evidence="5 17" id="KW-0732">Signal</keyword>
<comment type="caution">
    <text evidence="19">The sequence shown here is derived from an EMBL/GenBank/DDBJ whole genome shotgun (WGS) entry which is preliminary data.</text>
</comment>
<dbReference type="EC" id="1.14.99.56" evidence="15"/>
<keyword evidence="11" id="KW-0119">Carbohydrate metabolism</keyword>
<evidence type="ECO:0000256" key="14">
    <source>
        <dbReference type="ARBA" id="ARBA00045077"/>
    </source>
</evidence>
<keyword evidence="4" id="KW-0479">Metal-binding</keyword>
<evidence type="ECO:0000256" key="10">
    <source>
        <dbReference type="ARBA" id="ARBA00023157"/>
    </source>
</evidence>
<accession>A0AAW0R7V3</accession>
<evidence type="ECO:0000256" key="1">
    <source>
        <dbReference type="ARBA" id="ARBA00001973"/>
    </source>
</evidence>
<dbReference type="GO" id="GO:0005576">
    <property type="term" value="C:extracellular region"/>
    <property type="evidence" value="ECO:0007669"/>
    <property type="project" value="UniProtKB-SubCell"/>
</dbReference>
<evidence type="ECO:0000256" key="4">
    <source>
        <dbReference type="ARBA" id="ARBA00022723"/>
    </source>
</evidence>
<dbReference type="Pfam" id="PF03443">
    <property type="entry name" value="AA9"/>
    <property type="match status" value="1"/>
</dbReference>
<dbReference type="InterPro" id="IPR049892">
    <property type="entry name" value="AA9"/>
</dbReference>
<keyword evidence="10" id="KW-1015">Disulfide bond</keyword>
<dbReference type="GO" id="GO:0030245">
    <property type="term" value="P:cellulose catabolic process"/>
    <property type="evidence" value="ECO:0007669"/>
    <property type="project" value="UniProtKB-KW"/>
</dbReference>
<dbReference type="EMBL" id="JAQQWP010000002">
    <property type="protein sequence ID" value="KAK8129845.1"/>
    <property type="molecule type" value="Genomic_DNA"/>
</dbReference>
<organism evidence="19 20">
    <name type="scientific">Apiospora kogelbergensis</name>
    <dbReference type="NCBI Taxonomy" id="1337665"/>
    <lineage>
        <taxon>Eukaryota</taxon>
        <taxon>Fungi</taxon>
        <taxon>Dikarya</taxon>
        <taxon>Ascomycota</taxon>
        <taxon>Pezizomycotina</taxon>
        <taxon>Sordariomycetes</taxon>
        <taxon>Xylariomycetidae</taxon>
        <taxon>Amphisphaeriales</taxon>
        <taxon>Apiosporaceae</taxon>
        <taxon>Apiospora</taxon>
    </lineage>
</organism>
<keyword evidence="8" id="KW-0186">Copper</keyword>